<gene>
    <name evidence="2" type="ORF">B0J13DRAFT_68589</name>
</gene>
<protein>
    <submittedName>
        <fullName evidence="2">Uncharacterized protein</fullName>
    </submittedName>
</protein>
<comment type="caution">
    <text evidence="2">The sequence shown here is derived from an EMBL/GenBank/DDBJ whole genome shotgun (WGS) entry which is preliminary data.</text>
</comment>
<accession>A0A9P9EHY7</accession>
<organism evidence="2 3">
    <name type="scientific">Dactylonectria estremocensis</name>
    <dbReference type="NCBI Taxonomy" id="1079267"/>
    <lineage>
        <taxon>Eukaryota</taxon>
        <taxon>Fungi</taxon>
        <taxon>Dikarya</taxon>
        <taxon>Ascomycota</taxon>
        <taxon>Pezizomycotina</taxon>
        <taxon>Sordariomycetes</taxon>
        <taxon>Hypocreomycetidae</taxon>
        <taxon>Hypocreales</taxon>
        <taxon>Nectriaceae</taxon>
        <taxon>Dactylonectria</taxon>
    </lineage>
</organism>
<evidence type="ECO:0000256" key="1">
    <source>
        <dbReference type="SAM" id="MobiDB-lite"/>
    </source>
</evidence>
<dbReference type="Proteomes" id="UP000717696">
    <property type="component" value="Unassembled WGS sequence"/>
</dbReference>
<name>A0A9P9EHY7_9HYPO</name>
<keyword evidence="3" id="KW-1185">Reference proteome</keyword>
<proteinExistence type="predicted"/>
<dbReference type="EMBL" id="JAGMUU010000014">
    <property type="protein sequence ID" value="KAH7139884.1"/>
    <property type="molecule type" value="Genomic_DNA"/>
</dbReference>
<feature type="region of interest" description="Disordered" evidence="1">
    <location>
        <begin position="193"/>
        <end position="223"/>
    </location>
</feature>
<dbReference type="AlphaFoldDB" id="A0A9P9EHY7"/>
<evidence type="ECO:0000313" key="3">
    <source>
        <dbReference type="Proteomes" id="UP000717696"/>
    </source>
</evidence>
<reference evidence="2" key="1">
    <citation type="journal article" date="2021" name="Nat. Commun.">
        <title>Genetic determinants of endophytism in the Arabidopsis root mycobiome.</title>
        <authorList>
            <person name="Mesny F."/>
            <person name="Miyauchi S."/>
            <person name="Thiergart T."/>
            <person name="Pickel B."/>
            <person name="Atanasova L."/>
            <person name="Karlsson M."/>
            <person name="Huettel B."/>
            <person name="Barry K.W."/>
            <person name="Haridas S."/>
            <person name="Chen C."/>
            <person name="Bauer D."/>
            <person name="Andreopoulos W."/>
            <person name="Pangilinan J."/>
            <person name="LaButti K."/>
            <person name="Riley R."/>
            <person name="Lipzen A."/>
            <person name="Clum A."/>
            <person name="Drula E."/>
            <person name="Henrissat B."/>
            <person name="Kohler A."/>
            <person name="Grigoriev I.V."/>
            <person name="Martin F.M."/>
            <person name="Hacquard S."/>
        </authorList>
    </citation>
    <scope>NUCLEOTIDE SEQUENCE</scope>
    <source>
        <strain evidence="2">MPI-CAGE-AT-0021</strain>
    </source>
</reference>
<sequence>MHFSGAVSPTHRTSKSKARLGFDCASLVWARVVIKSVWLVWCFGPPAYFPLTLSPPLWHGRWHHEVQNDNTARHEMSYYRDCGCSKLRGNYCIFRRSSSCAASIVQPYRANKDALWGSSQGWSDKGRISLFNGASSLGSLSCLRRKIGPHLTSCASLATGRLDGRTDGLTACPCWRQNKPCALRSRAQAFLRRRGTSSTASFPPHPGPHADPTHGKPHPSSLPVSACKMQRLANRGPSRALA</sequence>
<evidence type="ECO:0000313" key="2">
    <source>
        <dbReference type="EMBL" id="KAH7139884.1"/>
    </source>
</evidence>